<organism evidence="1 2">
    <name type="scientific">Piloderma croceum (strain F 1598)</name>
    <dbReference type="NCBI Taxonomy" id="765440"/>
    <lineage>
        <taxon>Eukaryota</taxon>
        <taxon>Fungi</taxon>
        <taxon>Dikarya</taxon>
        <taxon>Basidiomycota</taxon>
        <taxon>Agaricomycotina</taxon>
        <taxon>Agaricomycetes</taxon>
        <taxon>Agaricomycetidae</taxon>
        <taxon>Atheliales</taxon>
        <taxon>Atheliaceae</taxon>
        <taxon>Piloderma</taxon>
    </lineage>
</organism>
<gene>
    <name evidence="1" type="ORF">PILCRDRAFT_810710</name>
</gene>
<accession>A0A0C3BY10</accession>
<dbReference type="Proteomes" id="UP000054166">
    <property type="component" value="Unassembled WGS sequence"/>
</dbReference>
<reference evidence="1 2" key="1">
    <citation type="submission" date="2014-04" db="EMBL/GenBank/DDBJ databases">
        <authorList>
            <consortium name="DOE Joint Genome Institute"/>
            <person name="Kuo A."/>
            <person name="Tarkka M."/>
            <person name="Buscot F."/>
            <person name="Kohler A."/>
            <person name="Nagy L.G."/>
            <person name="Floudas D."/>
            <person name="Copeland A."/>
            <person name="Barry K.W."/>
            <person name="Cichocki N."/>
            <person name="Veneault-Fourrey C."/>
            <person name="LaButti K."/>
            <person name="Lindquist E.A."/>
            <person name="Lipzen A."/>
            <person name="Lundell T."/>
            <person name="Morin E."/>
            <person name="Murat C."/>
            <person name="Sun H."/>
            <person name="Tunlid A."/>
            <person name="Henrissat B."/>
            <person name="Grigoriev I.V."/>
            <person name="Hibbett D.S."/>
            <person name="Martin F."/>
            <person name="Nordberg H.P."/>
            <person name="Cantor M.N."/>
            <person name="Hua S.X."/>
        </authorList>
    </citation>
    <scope>NUCLEOTIDE SEQUENCE [LARGE SCALE GENOMIC DNA]</scope>
    <source>
        <strain evidence="1 2">F 1598</strain>
    </source>
</reference>
<evidence type="ECO:0000313" key="1">
    <source>
        <dbReference type="EMBL" id="KIM91438.1"/>
    </source>
</evidence>
<dbReference type="InParanoid" id="A0A0C3BY10"/>
<evidence type="ECO:0000313" key="2">
    <source>
        <dbReference type="Proteomes" id="UP000054166"/>
    </source>
</evidence>
<sequence length="75" mass="8445">MDVGDPTTDQDAFAEVSMSNEAYNEASPREFEAWNANFIMARTLHVRICSIMCQSSYIDRNIIISRLVINRASSA</sequence>
<dbReference type="EMBL" id="KN832971">
    <property type="protein sequence ID" value="KIM91438.1"/>
    <property type="molecule type" value="Genomic_DNA"/>
</dbReference>
<dbReference type="HOGENOM" id="CLU_2671908_0_0_1"/>
<reference evidence="2" key="2">
    <citation type="submission" date="2015-01" db="EMBL/GenBank/DDBJ databases">
        <title>Evolutionary Origins and Diversification of the Mycorrhizal Mutualists.</title>
        <authorList>
            <consortium name="DOE Joint Genome Institute"/>
            <consortium name="Mycorrhizal Genomics Consortium"/>
            <person name="Kohler A."/>
            <person name="Kuo A."/>
            <person name="Nagy L.G."/>
            <person name="Floudas D."/>
            <person name="Copeland A."/>
            <person name="Barry K.W."/>
            <person name="Cichocki N."/>
            <person name="Veneault-Fourrey C."/>
            <person name="LaButti K."/>
            <person name="Lindquist E.A."/>
            <person name="Lipzen A."/>
            <person name="Lundell T."/>
            <person name="Morin E."/>
            <person name="Murat C."/>
            <person name="Riley R."/>
            <person name="Ohm R."/>
            <person name="Sun H."/>
            <person name="Tunlid A."/>
            <person name="Henrissat B."/>
            <person name="Grigoriev I.V."/>
            <person name="Hibbett D.S."/>
            <person name="Martin F."/>
        </authorList>
    </citation>
    <scope>NUCLEOTIDE SEQUENCE [LARGE SCALE GENOMIC DNA]</scope>
    <source>
        <strain evidence="2">F 1598</strain>
    </source>
</reference>
<protein>
    <submittedName>
        <fullName evidence="1">Uncharacterized protein</fullName>
    </submittedName>
</protein>
<keyword evidence="2" id="KW-1185">Reference proteome</keyword>
<proteinExistence type="predicted"/>
<dbReference type="AlphaFoldDB" id="A0A0C3BY10"/>
<name>A0A0C3BY10_PILCF</name>